<comment type="similarity">
    <text evidence="1">Belongs to the circoviridae capsid protein family.</text>
</comment>
<dbReference type="Gene3D" id="2.60.120.950">
    <property type="entry name" value="Circovirus capsid protein"/>
    <property type="match status" value="1"/>
</dbReference>
<comment type="subunit">
    <text evidence="2">Homomultimer. Assembles in the nucleus, presumably in an immature form, then migrates to the cytoplasm once assembled as mature virion. Interacts with Rep; this interaction relocates Rep into the nucleus.</text>
</comment>
<organism evidence="4">
    <name type="scientific">Sewage-associated circular DNA molecule</name>
    <dbReference type="NCBI Taxonomy" id="1592207"/>
    <lineage>
        <taxon>Viruses</taxon>
        <taxon>unclassified satellites</taxon>
        <taxon>DNA satellites</taxon>
    </lineage>
</organism>
<feature type="region of interest" description="Disordered" evidence="3">
    <location>
        <begin position="1"/>
        <end position="22"/>
    </location>
</feature>
<evidence type="ECO:0000256" key="2">
    <source>
        <dbReference type="ARBA" id="ARBA00046863"/>
    </source>
</evidence>
<protein>
    <submittedName>
        <fullName evidence="4">Capsid protein</fullName>
    </submittedName>
</protein>
<name>A0A0B4UHA3_9VIRU</name>
<proteinExistence type="inferred from homology"/>
<sequence length="223" mass="25417">MVYTRSMKRSGKPASRYGKRTKTYTPYRPRTWTKSLLPMSRFGGGTYNFKRNYNFGDLPGNAAYNPYLAGNSFSFSQLPNATEFGVLFDQYKITSIKLRFYLTVDPAAQTAATAVFPRMWWAQDNDDDSAPASINDLRERSDVTTEILHPDKPVEVFLKPSVLSAVYRSAVSSSYIPKWGQFIDMSAQNVPHYGLKYGIDNLTNTNYTVRVEGTMWFQCRGLR</sequence>
<dbReference type="Pfam" id="PF02443">
    <property type="entry name" value="Circo_capsid"/>
    <property type="match status" value="1"/>
</dbReference>
<evidence type="ECO:0000313" key="4">
    <source>
        <dbReference type="EMBL" id="AJD07569.1"/>
    </source>
</evidence>
<reference evidence="4" key="1">
    <citation type="journal article" date="2015" name="Infect. Genet. Evol.">
        <title>Characterisation of a diverse range of circular replication-associated protein encoding DNA viruses recovered from a sewage treatment oxidation pond.</title>
        <authorList>
            <person name="Kraberger S."/>
            <person name="Arguello-Astorga G.R."/>
            <person name="Greenfield L.G."/>
            <person name="Galilee C."/>
            <person name="Law D."/>
            <person name="Martin D.P."/>
            <person name="Varsani A."/>
        </authorList>
    </citation>
    <scope>NUCLEOTIDE SEQUENCE</scope>
    <source>
        <strain evidence="4">SaCM-6_NZ_BS3713_2012</strain>
    </source>
</reference>
<dbReference type="GO" id="GO:0019069">
    <property type="term" value="P:viral capsid assembly"/>
    <property type="evidence" value="ECO:0007669"/>
    <property type="project" value="InterPro"/>
</dbReference>
<evidence type="ECO:0000256" key="3">
    <source>
        <dbReference type="SAM" id="MobiDB-lite"/>
    </source>
</evidence>
<dbReference type="InterPro" id="IPR038652">
    <property type="entry name" value="Circovirus_capsid_sf"/>
</dbReference>
<evidence type="ECO:0000256" key="1">
    <source>
        <dbReference type="ARBA" id="ARBA00010301"/>
    </source>
</evidence>
<accession>A0A0B4UHA3</accession>
<dbReference type="InterPro" id="IPR003383">
    <property type="entry name" value="Circovirus_capsid"/>
</dbReference>
<dbReference type="EMBL" id="KM877828">
    <property type="protein sequence ID" value="AJD07569.1"/>
    <property type="molecule type" value="Genomic_DNA"/>
</dbReference>